<dbReference type="Pfam" id="PF05567">
    <property type="entry name" value="T4P_PilY1"/>
    <property type="match status" value="1"/>
</dbReference>
<dbReference type="GO" id="GO:0046872">
    <property type="term" value="F:metal ion binding"/>
    <property type="evidence" value="ECO:0007669"/>
    <property type="project" value="UniProtKB-KW"/>
</dbReference>
<evidence type="ECO:0000256" key="1">
    <source>
        <dbReference type="ARBA" id="ARBA00022723"/>
    </source>
</evidence>
<gene>
    <name evidence="4" type="ORF">MNBD_NITROSPIRAE03-240</name>
</gene>
<evidence type="ECO:0000256" key="2">
    <source>
        <dbReference type="ARBA" id="ARBA00022837"/>
    </source>
</evidence>
<feature type="domain" description="PilY1 beta-propeller" evidence="3">
    <location>
        <begin position="10"/>
        <end position="391"/>
    </location>
</feature>
<feature type="non-terminal residue" evidence="4">
    <location>
        <position position="1"/>
    </location>
</feature>
<sequence>RTIDGKVWKLGDIIYSSPTPVGTPNENYDRLYRDISYTNFYRTYKDRRTVVYAGANDGMLHAFNGGKYNALTGQYETGGVYAPINKELALGDELWGFIPKQLLPHLKWLTDSNYTHVYYVDLKPKVTDVRIFCDAANSSADCTNGQSNVLHPEGWGTILIGGMRLGGKQISAEINGTNETFYPAYFALDITNPEKPPKLLWTFTDRDSDGDGVPDLGLGLTTSYPAVARLKTDAKDLWVMIVGSGPTDFDAGSNVSSDRTGRVFAVDLKTGSLLKSFDTGIGNAFMTDPIAVDVNLDYKVDVAYIGEAYDPGTGYNQLSGNMYRLVTKNSTDVFNEWKLSTLISPSGNKPVTSAPSAALDGKGNMWVFFGTGKFIGSDDKVSNDAQAFYGVKEICKPWKDYACTTAVPETDLLDVSGVTVDIGATDITASGTTISDSTCGDPIATEWCDLLNAVDAKNGWIINFPSVPGHESLFGERSFIKPVVLGGLVIFTSYVPEEDICSNSQGSGYLWAVYYETGTAYKDYVFANEIASKPATVGREQQLAGEGFASVNATVTRGGALKALAQTSLGNIPGIEIKTPFSLQSAIVGFKTGACRE</sequence>
<keyword evidence="2" id="KW-0106">Calcium</keyword>
<evidence type="ECO:0000313" key="4">
    <source>
        <dbReference type="EMBL" id="VAX33716.1"/>
    </source>
</evidence>
<reference evidence="4" key="1">
    <citation type="submission" date="2018-06" db="EMBL/GenBank/DDBJ databases">
        <authorList>
            <person name="Zhirakovskaya E."/>
        </authorList>
    </citation>
    <scope>NUCLEOTIDE SEQUENCE</scope>
</reference>
<evidence type="ECO:0000259" key="3">
    <source>
        <dbReference type="Pfam" id="PF05567"/>
    </source>
</evidence>
<organism evidence="4">
    <name type="scientific">hydrothermal vent metagenome</name>
    <dbReference type="NCBI Taxonomy" id="652676"/>
    <lineage>
        <taxon>unclassified sequences</taxon>
        <taxon>metagenomes</taxon>
        <taxon>ecological metagenomes</taxon>
    </lineage>
</organism>
<keyword evidence="1" id="KW-0479">Metal-binding</keyword>
<name>A0A3B1CSZ1_9ZZZZ</name>
<proteinExistence type="predicted"/>
<dbReference type="InterPro" id="IPR008707">
    <property type="entry name" value="B-propeller_PilY1"/>
</dbReference>
<dbReference type="AlphaFoldDB" id="A0A3B1CSZ1"/>
<dbReference type="EMBL" id="UOGI01000202">
    <property type="protein sequence ID" value="VAX33716.1"/>
    <property type="molecule type" value="Genomic_DNA"/>
</dbReference>
<accession>A0A3B1CSZ1</accession>
<protein>
    <submittedName>
        <fullName evidence="4">Type IV fimbrial biogenesis protein PilY1</fullName>
    </submittedName>
</protein>